<protein>
    <recommendedName>
        <fullName evidence="8">Abasic site processing protein</fullName>
        <ecNumber evidence="8">3.4.-.-</ecNumber>
    </recommendedName>
</protein>
<keyword evidence="3" id="KW-0227">DNA damage</keyword>
<evidence type="ECO:0000256" key="4">
    <source>
        <dbReference type="ARBA" id="ARBA00022801"/>
    </source>
</evidence>
<evidence type="ECO:0000256" key="8">
    <source>
        <dbReference type="RuleBase" id="RU364100"/>
    </source>
</evidence>
<evidence type="ECO:0000256" key="6">
    <source>
        <dbReference type="ARBA" id="ARBA00023125"/>
    </source>
</evidence>
<dbReference type="PANTHER" id="PTHR13604:SF0">
    <property type="entry name" value="ABASIC SITE PROCESSING PROTEIN HMCES"/>
    <property type="match status" value="1"/>
</dbReference>
<dbReference type="PANTHER" id="PTHR13604">
    <property type="entry name" value="DC12-RELATED"/>
    <property type="match status" value="1"/>
</dbReference>
<organism evidence="10 11">
    <name type="scientific">Microvirga puerhi</name>
    <dbReference type="NCBI Taxonomy" id="2876078"/>
    <lineage>
        <taxon>Bacteria</taxon>
        <taxon>Pseudomonadati</taxon>
        <taxon>Pseudomonadota</taxon>
        <taxon>Alphaproteobacteria</taxon>
        <taxon>Hyphomicrobiales</taxon>
        <taxon>Methylobacteriaceae</taxon>
        <taxon>Microvirga</taxon>
    </lineage>
</organism>
<keyword evidence="2 8" id="KW-0645">Protease</keyword>
<dbReference type="Pfam" id="PF02586">
    <property type="entry name" value="SRAP"/>
    <property type="match status" value="1"/>
</dbReference>
<gene>
    <name evidence="10" type="ORF">K9B37_06470</name>
</gene>
<evidence type="ECO:0000256" key="9">
    <source>
        <dbReference type="SAM" id="MobiDB-lite"/>
    </source>
</evidence>
<keyword evidence="11" id="KW-1185">Reference proteome</keyword>
<dbReference type="InterPro" id="IPR036590">
    <property type="entry name" value="SRAP-like"/>
</dbReference>
<keyword evidence="4 8" id="KW-0378">Hydrolase</keyword>
<proteinExistence type="inferred from homology"/>
<comment type="caution">
    <text evidence="10">The sequence shown here is derived from an EMBL/GenBank/DDBJ whole genome shotgun (WGS) entry which is preliminary data.</text>
</comment>
<feature type="region of interest" description="Disordered" evidence="9">
    <location>
        <begin position="208"/>
        <end position="248"/>
    </location>
</feature>
<reference evidence="10 11" key="1">
    <citation type="submission" date="2021-09" db="EMBL/GenBank/DDBJ databases">
        <title>The complete genome sequence of a new microorganism.</title>
        <authorList>
            <person name="Zi Z."/>
        </authorList>
    </citation>
    <scope>NUCLEOTIDE SEQUENCE [LARGE SCALE GENOMIC DNA]</scope>
    <source>
        <strain evidence="10 11">WGZ8</strain>
    </source>
</reference>
<dbReference type="Gene3D" id="3.90.1680.10">
    <property type="entry name" value="SOS response associated peptidase-like"/>
    <property type="match status" value="1"/>
</dbReference>
<evidence type="ECO:0000313" key="10">
    <source>
        <dbReference type="EMBL" id="MBZ6075932.1"/>
    </source>
</evidence>
<evidence type="ECO:0000256" key="5">
    <source>
        <dbReference type="ARBA" id="ARBA00023124"/>
    </source>
</evidence>
<accession>A0ABS7VK77</accession>
<dbReference type="SUPFAM" id="SSF143081">
    <property type="entry name" value="BB1717-like"/>
    <property type="match status" value="1"/>
</dbReference>
<dbReference type="EC" id="3.4.-.-" evidence="8"/>
<comment type="similarity">
    <text evidence="1 8">Belongs to the SOS response-associated peptidase family.</text>
</comment>
<evidence type="ECO:0000256" key="2">
    <source>
        <dbReference type="ARBA" id="ARBA00022670"/>
    </source>
</evidence>
<dbReference type="InterPro" id="IPR003738">
    <property type="entry name" value="SRAP"/>
</dbReference>
<keyword evidence="5" id="KW-0190">Covalent protein-DNA linkage</keyword>
<keyword evidence="7" id="KW-0456">Lyase</keyword>
<name>A0ABS7VK77_9HYPH</name>
<dbReference type="RefSeq" id="WP_224312241.1">
    <property type="nucleotide sequence ID" value="NZ_JAIRBM010000004.1"/>
</dbReference>
<sequence length="248" mass="28292">MCGRYAVTLPPEVYREIFGYPEQPNFPPRYNVAPTQPVPIVLEERGERHFRLVRWGFLPSWAKDPKDFPLVINARGETLETKPTFKAALKRRRCIFLADGFYEWQRHGREKAPFLIRQRNRRPMPLAGLWETYTDPAGGEIDTAAIVTTDANGVLSAVHDRMPVILSGKDIGAWLDVRDENASHALKLVRPCPEEWLDMVPVSRRVNKVENDDPDLQEPLPAPEAAPVAEKRRSKPRSSDEDEQGSLF</sequence>
<evidence type="ECO:0000256" key="1">
    <source>
        <dbReference type="ARBA" id="ARBA00008136"/>
    </source>
</evidence>
<evidence type="ECO:0000313" key="11">
    <source>
        <dbReference type="Proteomes" id="UP000704176"/>
    </source>
</evidence>
<evidence type="ECO:0000256" key="7">
    <source>
        <dbReference type="ARBA" id="ARBA00023239"/>
    </source>
</evidence>
<dbReference type="EMBL" id="JAIRBM010000004">
    <property type="protein sequence ID" value="MBZ6075932.1"/>
    <property type="molecule type" value="Genomic_DNA"/>
</dbReference>
<keyword evidence="6" id="KW-0238">DNA-binding</keyword>
<dbReference type="Proteomes" id="UP000704176">
    <property type="component" value="Unassembled WGS sequence"/>
</dbReference>
<evidence type="ECO:0000256" key="3">
    <source>
        <dbReference type="ARBA" id="ARBA00022763"/>
    </source>
</evidence>